<keyword evidence="1" id="KW-0472">Membrane</keyword>
<dbReference type="Proteomes" id="UP001059380">
    <property type="component" value="Chromosome"/>
</dbReference>
<protein>
    <recommendedName>
        <fullName evidence="5">DUF5666 domain-containing protein</fullName>
    </recommendedName>
</protein>
<keyword evidence="1" id="KW-0812">Transmembrane</keyword>
<name>A0A9J7BYV1_9BACT</name>
<keyword evidence="1" id="KW-1133">Transmembrane helix</keyword>
<organism evidence="3 4">
    <name type="scientific">Occallatibacter riparius</name>
    <dbReference type="NCBI Taxonomy" id="1002689"/>
    <lineage>
        <taxon>Bacteria</taxon>
        <taxon>Pseudomonadati</taxon>
        <taxon>Acidobacteriota</taxon>
        <taxon>Terriglobia</taxon>
        <taxon>Terriglobales</taxon>
        <taxon>Acidobacteriaceae</taxon>
        <taxon>Occallatibacter</taxon>
    </lineage>
</organism>
<feature type="transmembrane region" description="Helical" evidence="1">
    <location>
        <begin position="37"/>
        <end position="59"/>
    </location>
</feature>
<evidence type="ECO:0000256" key="2">
    <source>
        <dbReference type="SAM" id="SignalP"/>
    </source>
</evidence>
<feature type="chain" id="PRO_5039900553" description="DUF5666 domain-containing protein" evidence="2">
    <location>
        <begin position="28"/>
        <end position="137"/>
    </location>
</feature>
<sequence>MSNKLILRLTVLLACFTLSANSFKAEAQSPAPSAGQAAGIFAILIGSAAGAGVGIYLLVRPAHNVTGCVSAEVNGLQLTDENGKDHYVLGGETAMLKAGDRVRLSGKPGKDANKQKTFLVKKVTKIYGACNPDTRLP</sequence>
<gene>
    <name evidence="3" type="ORF">MOP44_11830</name>
</gene>
<reference evidence="3" key="1">
    <citation type="submission" date="2021-04" db="EMBL/GenBank/DDBJ databases">
        <title>Phylogenetic analysis of Acidobacteriaceae.</title>
        <authorList>
            <person name="Qiu L."/>
            <person name="Zhang Q."/>
        </authorList>
    </citation>
    <scope>NUCLEOTIDE SEQUENCE</scope>
    <source>
        <strain evidence="3">DSM 25168</strain>
    </source>
</reference>
<dbReference type="AlphaFoldDB" id="A0A9J7BYV1"/>
<keyword evidence="2" id="KW-0732">Signal</keyword>
<proteinExistence type="predicted"/>
<accession>A0A9J7BYV1</accession>
<dbReference type="KEGG" id="orp:MOP44_11830"/>
<evidence type="ECO:0000313" key="4">
    <source>
        <dbReference type="Proteomes" id="UP001059380"/>
    </source>
</evidence>
<dbReference type="RefSeq" id="WP_260796244.1">
    <property type="nucleotide sequence ID" value="NZ_CP093313.1"/>
</dbReference>
<feature type="signal peptide" evidence="2">
    <location>
        <begin position="1"/>
        <end position="27"/>
    </location>
</feature>
<dbReference type="EMBL" id="CP093313">
    <property type="protein sequence ID" value="UWZ86606.1"/>
    <property type="molecule type" value="Genomic_DNA"/>
</dbReference>
<evidence type="ECO:0000313" key="3">
    <source>
        <dbReference type="EMBL" id="UWZ86606.1"/>
    </source>
</evidence>
<evidence type="ECO:0008006" key="5">
    <source>
        <dbReference type="Google" id="ProtNLM"/>
    </source>
</evidence>
<evidence type="ECO:0000256" key="1">
    <source>
        <dbReference type="SAM" id="Phobius"/>
    </source>
</evidence>
<keyword evidence="4" id="KW-1185">Reference proteome</keyword>